<dbReference type="InterPro" id="IPR012866">
    <property type="entry name" value="DUF1644"/>
</dbReference>
<sequence length="357" mass="40735">MPKDRRDRSVSFDRYRASPYPCSSSHNQRSCAKISSETEENLKEWEEARCPVCMEHPHNAVLLLCSSHEKGCRPYMCDTSYRHSNCLDQFRKSFAEASSTTSQPEETRLSSQPEETPLSFQTEETRLPPANSSSIVTSEATATTNLQEERTEEVSSTPHSVTCEDKSLSKLVCPLCRGEIKDWIVVDSARRFMNAKPRSCACETCEFSGIYKDLRKHARIEHPLVRPSEADPERQHNWRRLERQRDIGDLLSTLQSSFGEESGDSSVLPIDDGGWLTVFFLIRVFRPGSGSSPRRSNWSRAMDIRRRRTTRRLWGESYEGETGSSSRDEENESSDGGSAPLRRSERLRRQTTPDNQP</sequence>
<dbReference type="AlphaFoldDB" id="A0A5C7HYA9"/>
<feature type="region of interest" description="Disordered" evidence="1">
    <location>
        <begin position="313"/>
        <end position="357"/>
    </location>
</feature>
<reference evidence="3" key="1">
    <citation type="journal article" date="2019" name="Gigascience">
        <title>De novo genome assembly of the endangered Acer yangbiense, a plant species with extremely small populations endemic to Yunnan Province, China.</title>
        <authorList>
            <person name="Yang J."/>
            <person name="Wariss H.M."/>
            <person name="Tao L."/>
            <person name="Zhang R."/>
            <person name="Yun Q."/>
            <person name="Hollingsworth P."/>
            <person name="Dao Z."/>
            <person name="Luo G."/>
            <person name="Guo H."/>
            <person name="Ma Y."/>
            <person name="Sun W."/>
        </authorList>
    </citation>
    <scope>NUCLEOTIDE SEQUENCE [LARGE SCALE GENOMIC DNA]</scope>
    <source>
        <strain evidence="3">cv. Malutang</strain>
    </source>
</reference>
<dbReference type="OrthoDB" id="1921166at2759"/>
<gene>
    <name evidence="2" type="ORF">EZV62_012669</name>
</gene>
<feature type="region of interest" description="Disordered" evidence="1">
    <location>
        <begin position="1"/>
        <end position="28"/>
    </location>
</feature>
<feature type="compositionally biased region" description="Basic and acidic residues" evidence="1">
    <location>
        <begin position="1"/>
        <end position="16"/>
    </location>
</feature>
<feature type="region of interest" description="Disordered" evidence="1">
    <location>
        <begin position="97"/>
        <end position="158"/>
    </location>
</feature>
<organism evidence="2 3">
    <name type="scientific">Acer yangbiense</name>
    <dbReference type="NCBI Taxonomy" id="1000413"/>
    <lineage>
        <taxon>Eukaryota</taxon>
        <taxon>Viridiplantae</taxon>
        <taxon>Streptophyta</taxon>
        <taxon>Embryophyta</taxon>
        <taxon>Tracheophyta</taxon>
        <taxon>Spermatophyta</taxon>
        <taxon>Magnoliopsida</taxon>
        <taxon>eudicotyledons</taxon>
        <taxon>Gunneridae</taxon>
        <taxon>Pentapetalae</taxon>
        <taxon>rosids</taxon>
        <taxon>malvids</taxon>
        <taxon>Sapindales</taxon>
        <taxon>Sapindaceae</taxon>
        <taxon>Hippocastanoideae</taxon>
        <taxon>Acereae</taxon>
        <taxon>Acer</taxon>
    </lineage>
</organism>
<feature type="compositionally biased region" description="Polar residues" evidence="1">
    <location>
        <begin position="130"/>
        <end position="146"/>
    </location>
</feature>
<dbReference type="PANTHER" id="PTHR31197:SF5">
    <property type="entry name" value="OS01G0612600 PROTEIN"/>
    <property type="match status" value="1"/>
</dbReference>
<accession>A0A5C7HYA9</accession>
<proteinExistence type="predicted"/>
<feature type="compositionally biased region" description="Polar residues" evidence="1">
    <location>
        <begin position="97"/>
        <end position="122"/>
    </location>
</feature>
<keyword evidence="3" id="KW-1185">Reference proteome</keyword>
<evidence type="ECO:0000313" key="2">
    <source>
        <dbReference type="EMBL" id="TXG61306.1"/>
    </source>
</evidence>
<protein>
    <submittedName>
        <fullName evidence="2">Uncharacterized protein</fullName>
    </submittedName>
</protein>
<dbReference type="Proteomes" id="UP000323000">
    <property type="component" value="Chromosome 5"/>
</dbReference>
<name>A0A5C7HYA9_9ROSI</name>
<dbReference type="PANTHER" id="PTHR31197">
    <property type="entry name" value="OS01G0612600 PROTEIN"/>
    <property type="match status" value="1"/>
</dbReference>
<feature type="compositionally biased region" description="Low complexity" evidence="1">
    <location>
        <begin position="315"/>
        <end position="325"/>
    </location>
</feature>
<comment type="caution">
    <text evidence="2">The sequence shown here is derived from an EMBL/GenBank/DDBJ whole genome shotgun (WGS) entry which is preliminary data.</text>
</comment>
<evidence type="ECO:0000313" key="3">
    <source>
        <dbReference type="Proteomes" id="UP000323000"/>
    </source>
</evidence>
<dbReference type="Pfam" id="PF07800">
    <property type="entry name" value="DUF1644"/>
    <property type="match status" value="1"/>
</dbReference>
<evidence type="ECO:0000256" key="1">
    <source>
        <dbReference type="SAM" id="MobiDB-lite"/>
    </source>
</evidence>
<dbReference type="EMBL" id="VAHF01000005">
    <property type="protein sequence ID" value="TXG61306.1"/>
    <property type="molecule type" value="Genomic_DNA"/>
</dbReference>